<name>A0A1Q5PGW9_9BACT</name>
<evidence type="ECO:0000313" key="2">
    <source>
        <dbReference type="EMBL" id="OKL41382.1"/>
    </source>
</evidence>
<keyword evidence="1" id="KW-0812">Transmembrane</keyword>
<reference evidence="2 3" key="1">
    <citation type="submission" date="2016-03" db="EMBL/GenBank/DDBJ databases">
        <title>Genome sequence of Pontibacter sp. nov., of the family cytophagaceae, isolated from marine sediment of the Yellow Sea, China.</title>
        <authorList>
            <person name="Zhang G."/>
            <person name="Zhang R."/>
        </authorList>
    </citation>
    <scope>NUCLEOTIDE SEQUENCE [LARGE SCALE GENOMIC DNA]</scope>
    <source>
        <strain evidence="2 3">S10-8</strain>
    </source>
</reference>
<dbReference type="EMBL" id="LVWA01000003">
    <property type="protein sequence ID" value="OKL41382.1"/>
    <property type="molecule type" value="Genomic_DNA"/>
</dbReference>
<keyword evidence="1" id="KW-0472">Membrane</keyword>
<accession>A0A1Q5PGW9</accession>
<feature type="transmembrane region" description="Helical" evidence="1">
    <location>
        <begin position="7"/>
        <end position="27"/>
    </location>
</feature>
<dbReference type="OrthoDB" id="1362010at2"/>
<dbReference type="RefSeq" id="WP_073850797.1">
    <property type="nucleotide sequence ID" value="NZ_LVWA01000003.1"/>
</dbReference>
<dbReference type="Proteomes" id="UP000186551">
    <property type="component" value="Unassembled WGS sequence"/>
</dbReference>
<sequence>MKKRTKIILSLSVGLVLLFCGFIYLSFHTMEIEDHYGDLQQFYYQSKDEDIILNHDNKKFGIIEKDTRRIRIVDTRNEKVDLYNWVYIYDDFQESKIEVFRPDSKIDLARMNYEEVVSLIQKNEMELIIKN</sequence>
<keyword evidence="1" id="KW-1133">Transmembrane helix</keyword>
<organism evidence="2 3">
    <name type="scientific">Pontibacter flavimaris</name>
    <dbReference type="NCBI Taxonomy" id="1797110"/>
    <lineage>
        <taxon>Bacteria</taxon>
        <taxon>Pseudomonadati</taxon>
        <taxon>Bacteroidota</taxon>
        <taxon>Cytophagia</taxon>
        <taxon>Cytophagales</taxon>
        <taxon>Hymenobacteraceae</taxon>
        <taxon>Pontibacter</taxon>
    </lineage>
</organism>
<dbReference type="STRING" id="1797110.A3841_09990"/>
<protein>
    <submittedName>
        <fullName evidence="2">Uncharacterized protein</fullName>
    </submittedName>
</protein>
<dbReference type="AlphaFoldDB" id="A0A1Q5PGW9"/>
<keyword evidence="3" id="KW-1185">Reference proteome</keyword>
<proteinExistence type="predicted"/>
<evidence type="ECO:0000313" key="3">
    <source>
        <dbReference type="Proteomes" id="UP000186551"/>
    </source>
</evidence>
<gene>
    <name evidence="2" type="ORF">A3841_09990</name>
</gene>
<comment type="caution">
    <text evidence="2">The sequence shown here is derived from an EMBL/GenBank/DDBJ whole genome shotgun (WGS) entry which is preliminary data.</text>
</comment>
<evidence type="ECO:0000256" key="1">
    <source>
        <dbReference type="SAM" id="Phobius"/>
    </source>
</evidence>